<feature type="chain" id="PRO_5044204264" evidence="3">
    <location>
        <begin position="25"/>
        <end position="122"/>
    </location>
</feature>
<dbReference type="PANTHER" id="PTHR47364:SF2">
    <property type="entry name" value="CYSTEINE PROTEINASE INHIBITOR 5"/>
    <property type="match status" value="1"/>
</dbReference>
<evidence type="ECO:0000256" key="2">
    <source>
        <dbReference type="ARBA" id="ARBA00022704"/>
    </source>
</evidence>
<dbReference type="SMART" id="SM00043">
    <property type="entry name" value="CY"/>
    <property type="match status" value="1"/>
</dbReference>
<keyword evidence="3" id="KW-0732">Signal</keyword>
<dbReference type="Pfam" id="PF16845">
    <property type="entry name" value="SQAPI"/>
    <property type="match status" value="1"/>
</dbReference>
<keyword evidence="1" id="KW-0646">Protease inhibitor</keyword>
<reference evidence="5" key="1">
    <citation type="journal article" date="1997" name="Nucleic Acids Res.">
        <title>tRNAscan-SE: a program for improved detection of transfer RNA genes in genomic sequence.</title>
        <authorList>
            <person name="Lowe T.M."/>
            <person name="Eddy S.R."/>
        </authorList>
    </citation>
    <scope>NUCLEOTIDE SEQUENCE [LARGE SCALE GENOMIC DNA]</scope>
    <source>
        <strain evidence="5">r\B97-61/B2</strain>
    </source>
</reference>
<dbReference type="InterPro" id="IPR046350">
    <property type="entry name" value="Cystatin_sf"/>
</dbReference>
<reference evidence="6" key="2">
    <citation type="submission" date="2025-08" db="UniProtKB">
        <authorList>
            <consortium name="RefSeq"/>
        </authorList>
    </citation>
    <scope>IDENTIFICATION</scope>
</reference>
<evidence type="ECO:0000256" key="1">
    <source>
        <dbReference type="ARBA" id="ARBA00022690"/>
    </source>
</evidence>
<dbReference type="Gramene" id="Tc06v2_t019370.1">
    <property type="protein sequence ID" value="Tc06v2_p019370.1"/>
    <property type="gene ID" value="Tc06v2_g019370"/>
</dbReference>
<dbReference type="InterPro" id="IPR018073">
    <property type="entry name" value="Prot_inh_cystat_CS"/>
</dbReference>
<evidence type="ECO:0000313" key="5">
    <source>
        <dbReference type="Proteomes" id="UP000694886"/>
    </source>
</evidence>
<dbReference type="PANTHER" id="PTHR47364">
    <property type="entry name" value="CYSTEINE PROTEINASE INHIBITOR 5"/>
    <property type="match status" value="1"/>
</dbReference>
<evidence type="ECO:0000256" key="3">
    <source>
        <dbReference type="SAM" id="SignalP"/>
    </source>
</evidence>
<evidence type="ECO:0000259" key="4">
    <source>
        <dbReference type="SMART" id="SM00043"/>
    </source>
</evidence>
<dbReference type="Proteomes" id="UP000694886">
    <property type="component" value="Chromosome 6"/>
</dbReference>
<dbReference type="KEGG" id="tcc:108662574"/>
<feature type="signal peptide" evidence="3">
    <location>
        <begin position="1"/>
        <end position="24"/>
    </location>
</feature>
<gene>
    <name evidence="6" type="primary">LOC108662574</name>
</gene>
<dbReference type="CDD" id="cd00042">
    <property type="entry name" value="CY"/>
    <property type="match status" value="1"/>
</dbReference>
<feature type="domain" description="Cystatin" evidence="4">
    <location>
        <begin position="30"/>
        <end position="120"/>
    </location>
</feature>
<keyword evidence="2" id="KW-0789">Thiol protease inhibitor</keyword>
<organism evidence="5 6">
    <name type="scientific">Theobroma cacao</name>
    <name type="common">Cacao</name>
    <name type="synonym">Cocoa</name>
    <dbReference type="NCBI Taxonomy" id="3641"/>
    <lineage>
        <taxon>Eukaryota</taxon>
        <taxon>Viridiplantae</taxon>
        <taxon>Streptophyta</taxon>
        <taxon>Embryophyta</taxon>
        <taxon>Tracheophyta</taxon>
        <taxon>Spermatophyta</taxon>
        <taxon>Magnoliopsida</taxon>
        <taxon>eudicotyledons</taxon>
        <taxon>Gunneridae</taxon>
        <taxon>Pentapetalae</taxon>
        <taxon>rosids</taxon>
        <taxon>malvids</taxon>
        <taxon>Malvales</taxon>
        <taxon>Malvaceae</taxon>
        <taxon>Byttnerioideae</taxon>
        <taxon>Theobroma</taxon>
    </lineage>
</organism>
<name>A0AB32WKT3_THECC</name>
<dbReference type="RefSeq" id="XP_017978556.1">
    <property type="nucleotide sequence ID" value="XM_018123067.1"/>
</dbReference>
<protein>
    <submittedName>
        <fullName evidence="6">Cysteine proteinase inhibitor 5</fullName>
    </submittedName>
</protein>
<dbReference type="InterPro" id="IPR000010">
    <property type="entry name" value="Cystatin_dom"/>
</dbReference>
<dbReference type="AlphaFoldDB" id="A0AB32WKT3"/>
<dbReference type="Gene3D" id="3.10.450.10">
    <property type="match status" value="1"/>
</dbReference>
<dbReference type="GeneID" id="108662574"/>
<evidence type="ECO:0000313" key="6">
    <source>
        <dbReference type="RefSeq" id="XP_017978556.1"/>
    </source>
</evidence>
<sequence>MQQNQRFLILLLSLLFLHLIFSDARKEKGPLLGGWTPIENIKDPHVTEIAEFAVSEYNKQSKSSLKLQKVVKGETQVVSGMNYRLVLKATDGGSATKTYQAVVWEKAWQNYKNLTSFNPVKG</sequence>
<proteinExistence type="predicted"/>
<dbReference type="GO" id="GO:0004869">
    <property type="term" value="F:cysteine-type endopeptidase inhibitor activity"/>
    <property type="evidence" value="ECO:0007669"/>
    <property type="project" value="UniProtKB-KW"/>
</dbReference>
<dbReference type="PROSITE" id="PS00287">
    <property type="entry name" value="CYSTATIN"/>
    <property type="match status" value="1"/>
</dbReference>
<dbReference type="SUPFAM" id="SSF54403">
    <property type="entry name" value="Cystatin/monellin"/>
    <property type="match status" value="1"/>
</dbReference>
<accession>A0AB32WKT3</accession>